<protein>
    <submittedName>
        <fullName evidence="1">Unnamed protein product</fullName>
    </submittedName>
</protein>
<name>A0A9W6WUA3_9STRA</name>
<reference evidence="1" key="1">
    <citation type="submission" date="2023-04" db="EMBL/GenBank/DDBJ databases">
        <title>Phytophthora lilii NBRC 32176.</title>
        <authorList>
            <person name="Ichikawa N."/>
            <person name="Sato H."/>
            <person name="Tonouchi N."/>
        </authorList>
    </citation>
    <scope>NUCLEOTIDE SEQUENCE</scope>
    <source>
        <strain evidence="1">NBRC 32176</strain>
    </source>
</reference>
<evidence type="ECO:0000313" key="1">
    <source>
        <dbReference type="EMBL" id="GMF16489.1"/>
    </source>
</evidence>
<accession>A0A9W6WUA3</accession>
<gene>
    <name evidence="1" type="ORF">Plil01_000587600</name>
</gene>
<dbReference type="EMBL" id="BSXW01000253">
    <property type="protein sequence ID" value="GMF16489.1"/>
    <property type="molecule type" value="Genomic_DNA"/>
</dbReference>
<comment type="caution">
    <text evidence="1">The sequence shown here is derived from an EMBL/GenBank/DDBJ whole genome shotgun (WGS) entry which is preliminary data.</text>
</comment>
<organism evidence="1 2">
    <name type="scientific">Phytophthora lilii</name>
    <dbReference type="NCBI Taxonomy" id="2077276"/>
    <lineage>
        <taxon>Eukaryota</taxon>
        <taxon>Sar</taxon>
        <taxon>Stramenopiles</taxon>
        <taxon>Oomycota</taxon>
        <taxon>Peronosporomycetes</taxon>
        <taxon>Peronosporales</taxon>
        <taxon>Peronosporaceae</taxon>
        <taxon>Phytophthora</taxon>
    </lineage>
</organism>
<dbReference type="AlphaFoldDB" id="A0A9W6WUA3"/>
<dbReference type="OrthoDB" id="102040at2759"/>
<keyword evidence="2" id="KW-1185">Reference proteome</keyword>
<evidence type="ECO:0000313" key="2">
    <source>
        <dbReference type="Proteomes" id="UP001165083"/>
    </source>
</evidence>
<dbReference type="Proteomes" id="UP001165083">
    <property type="component" value="Unassembled WGS sequence"/>
</dbReference>
<proteinExistence type="predicted"/>
<sequence length="100" mass="11657">MVIATMRLVSLNKERQTASDHEIDQQTVDQEVRKQLLLNEKAMKYINAWTVTWQNTKEENGKYFLKDIAADIDKRSNDLERLGEGLKEASAELEWCSQQK</sequence>